<dbReference type="SUPFAM" id="SSF51735">
    <property type="entry name" value="NAD(P)-binding Rossmann-fold domains"/>
    <property type="match status" value="1"/>
</dbReference>
<dbReference type="GO" id="GO:0043168">
    <property type="term" value="F:anion binding"/>
    <property type="evidence" value="ECO:0007669"/>
    <property type="project" value="UniProtKB-ARBA"/>
</dbReference>
<dbReference type="Gene3D" id="3.40.50.720">
    <property type="entry name" value="NAD(P)-binding Rossmann-like Domain"/>
    <property type="match status" value="1"/>
</dbReference>
<organism evidence="6 7">
    <name type="scientific">Halopenitus malekzadehii</name>
    <dbReference type="NCBI Taxonomy" id="1267564"/>
    <lineage>
        <taxon>Archaea</taxon>
        <taxon>Methanobacteriati</taxon>
        <taxon>Methanobacteriota</taxon>
        <taxon>Stenosarchaea group</taxon>
        <taxon>Halobacteria</taxon>
        <taxon>Halobacteriales</taxon>
        <taxon>Haloferacaceae</taxon>
        <taxon>Halopenitus</taxon>
    </lineage>
</organism>
<evidence type="ECO:0000256" key="1">
    <source>
        <dbReference type="ARBA" id="ARBA00022723"/>
    </source>
</evidence>
<comment type="cofactor">
    <cofactor evidence="4">
        <name>Zn(2+)</name>
        <dbReference type="ChEBI" id="CHEBI:29105"/>
    </cofactor>
</comment>
<dbReference type="GO" id="GO:0044281">
    <property type="term" value="P:small molecule metabolic process"/>
    <property type="evidence" value="ECO:0007669"/>
    <property type="project" value="UniProtKB-ARBA"/>
</dbReference>
<gene>
    <name evidence="6" type="ORF">SAMN05192561_103171</name>
</gene>
<keyword evidence="2 4" id="KW-0862">Zinc</keyword>
<evidence type="ECO:0000256" key="2">
    <source>
        <dbReference type="ARBA" id="ARBA00022833"/>
    </source>
</evidence>
<evidence type="ECO:0000259" key="5">
    <source>
        <dbReference type="SMART" id="SM00829"/>
    </source>
</evidence>
<protein>
    <submittedName>
        <fullName evidence="6">Threonine dehydrogenase</fullName>
    </submittedName>
</protein>
<dbReference type="InterPro" id="IPR020843">
    <property type="entry name" value="ER"/>
</dbReference>
<dbReference type="SMART" id="SM00829">
    <property type="entry name" value="PKS_ER"/>
    <property type="match status" value="1"/>
</dbReference>
<evidence type="ECO:0000313" key="7">
    <source>
        <dbReference type="Proteomes" id="UP000199215"/>
    </source>
</evidence>
<dbReference type="EMBL" id="FNWU01000003">
    <property type="protein sequence ID" value="SEH50098.1"/>
    <property type="molecule type" value="Genomic_DNA"/>
</dbReference>
<dbReference type="Gene3D" id="3.90.180.10">
    <property type="entry name" value="Medium-chain alcohol dehydrogenases, catalytic domain"/>
    <property type="match status" value="1"/>
</dbReference>
<keyword evidence="7" id="KW-1185">Reference proteome</keyword>
<dbReference type="InterPro" id="IPR002328">
    <property type="entry name" value="ADH_Zn_CS"/>
</dbReference>
<dbReference type="GO" id="GO:0030554">
    <property type="term" value="F:adenyl nucleotide binding"/>
    <property type="evidence" value="ECO:0007669"/>
    <property type="project" value="UniProtKB-ARBA"/>
</dbReference>
<sequence>MIDVAVSGRQATVVDRSPAVPPIGRQAMDRNKALSVSPPRGQTMQAIVCHGFEDHSIETVPEPEPENGDVKVAIDRVQLSVTECALYRGQRIAHYEAIKRRFEDGPAQVFGHEFCGRVVELGEDVSSFEIGDRVYAPAKIPCHDCRQCDRGFELHCPNKTYLGYDTPGALAEYAVFPAEGLCTVPEGVSDAETAALQPLASSILAVDEADIGTGDVVAVIGTGVMGYQCAQLARTQGARTVIGVDVDPEKLDVLAAHGFETVNARETDPVQAVEAATAGVGADVVFEAVGGEQSHGTEGSDPLAQAFGMARSGGSVVQVGYIIDEISIAPRAVRTKSVDWINPVTGVTAPTPNTTTGELAGELVDDGRVSLEEYITHELDGLESFETAVEITLNKAEYGARGPAQIVLSE</sequence>
<keyword evidence="3" id="KW-0560">Oxidoreductase</keyword>
<dbReference type="InterPro" id="IPR036291">
    <property type="entry name" value="NAD(P)-bd_dom_sf"/>
</dbReference>
<name>A0A1H6IRB5_9EURY</name>
<reference evidence="6 7" key="1">
    <citation type="submission" date="2016-10" db="EMBL/GenBank/DDBJ databases">
        <authorList>
            <person name="de Groot N.N."/>
        </authorList>
    </citation>
    <scope>NUCLEOTIDE SEQUENCE [LARGE SCALE GENOMIC DNA]</scope>
    <source>
        <strain evidence="6 7">IBRC-M10418</strain>
    </source>
</reference>
<accession>A0A1H6IRB5</accession>
<feature type="domain" description="Enoyl reductase (ER)" evidence="5">
    <location>
        <begin position="51"/>
        <end position="393"/>
    </location>
</feature>
<dbReference type="GO" id="GO:0016616">
    <property type="term" value="F:oxidoreductase activity, acting on the CH-OH group of donors, NAD or NADP as acceptor"/>
    <property type="evidence" value="ECO:0007669"/>
    <property type="project" value="UniProtKB-ARBA"/>
</dbReference>
<dbReference type="InterPro" id="IPR013149">
    <property type="entry name" value="ADH-like_C"/>
</dbReference>
<dbReference type="InterPro" id="IPR050129">
    <property type="entry name" value="Zn_alcohol_dh"/>
</dbReference>
<evidence type="ECO:0000313" key="6">
    <source>
        <dbReference type="EMBL" id="SEH50098.1"/>
    </source>
</evidence>
<dbReference type="InterPro" id="IPR013154">
    <property type="entry name" value="ADH-like_N"/>
</dbReference>
<dbReference type="InterPro" id="IPR011032">
    <property type="entry name" value="GroES-like_sf"/>
</dbReference>
<keyword evidence="1 4" id="KW-0479">Metal-binding</keyword>
<dbReference type="STRING" id="1267564.SAMN05192561_103171"/>
<evidence type="ECO:0000256" key="4">
    <source>
        <dbReference type="RuleBase" id="RU361277"/>
    </source>
</evidence>
<dbReference type="AlphaFoldDB" id="A0A1H6IRB5"/>
<dbReference type="Pfam" id="PF00107">
    <property type="entry name" value="ADH_zinc_N"/>
    <property type="match status" value="1"/>
</dbReference>
<dbReference type="Pfam" id="PF08240">
    <property type="entry name" value="ADH_N"/>
    <property type="match status" value="1"/>
</dbReference>
<dbReference type="GO" id="GO:0008270">
    <property type="term" value="F:zinc ion binding"/>
    <property type="evidence" value="ECO:0007669"/>
    <property type="project" value="InterPro"/>
</dbReference>
<dbReference type="PANTHER" id="PTHR43401:SF2">
    <property type="entry name" value="L-THREONINE 3-DEHYDROGENASE"/>
    <property type="match status" value="1"/>
</dbReference>
<evidence type="ECO:0000256" key="3">
    <source>
        <dbReference type="ARBA" id="ARBA00023002"/>
    </source>
</evidence>
<dbReference type="GO" id="GO:0051262">
    <property type="term" value="P:protein tetramerization"/>
    <property type="evidence" value="ECO:0007669"/>
    <property type="project" value="UniProtKB-ARBA"/>
</dbReference>
<dbReference type="PROSITE" id="PS00059">
    <property type="entry name" value="ADH_ZINC"/>
    <property type="match status" value="1"/>
</dbReference>
<dbReference type="SUPFAM" id="SSF50129">
    <property type="entry name" value="GroES-like"/>
    <property type="match status" value="1"/>
</dbReference>
<comment type="similarity">
    <text evidence="4">Belongs to the zinc-containing alcohol dehydrogenase family.</text>
</comment>
<dbReference type="PANTHER" id="PTHR43401">
    <property type="entry name" value="L-THREONINE 3-DEHYDROGENASE"/>
    <property type="match status" value="1"/>
</dbReference>
<proteinExistence type="inferred from homology"/>
<dbReference type="Proteomes" id="UP000199215">
    <property type="component" value="Unassembled WGS sequence"/>
</dbReference>